<proteinExistence type="predicted"/>
<reference evidence="3" key="1">
    <citation type="submission" date="2016-07" db="EMBL/GenBank/DDBJ databases">
        <authorList>
            <person name="Edmondson J.L."/>
            <person name="Brown K.M."/>
            <person name="Clay L.G."/>
            <person name="Dean J.R."/>
            <person name="Godwin C.O."/>
            <person name="Hill N.P."/>
            <person name="Jones J."/>
            <person name="Jones M.B."/>
            <person name="Lynch M.K."/>
            <person name="Martin S."/>
            <person name="Roark C.M."/>
            <person name="Rogers R.G."/>
            <person name="Savage M.R."/>
            <person name="Schaal D.L."/>
            <person name="Thomason K.A."/>
            <person name="Woodall A.M."/>
            <person name="Plymale R."/>
            <person name="Reyna N."/>
            <person name="Garlena R.A."/>
            <person name="Russell D.A."/>
            <person name="Pope W.H."/>
            <person name="Jacobs-Sera D."/>
            <person name="Hendrix R.W."/>
            <person name="Hatfull G.F."/>
        </authorList>
    </citation>
    <scope>NUCLEOTIDE SEQUENCE [LARGE SCALE GENOMIC DNA]</scope>
</reference>
<sequence>MHEPRVCQRQARRRHGGQERPMRHRQAPGQLRLRPRRRGGDTVGIFTALFPEGIPPMKRGGIRYPATTTKEDLMSDNEGEKAVAAEAPVNPIRANDLRRQAAQMLEEATRIDRLVAAEELRRREERRPKMPPVHEGESTVVIFTKYQAGREYHYAAVGWRQGQSVRWAVTGNTTDRLNWPGLLQFIGEGNWPSLRVVTDTENIGPSPDEEEPVAERMGAFGRVLGTSGVVDPLVSAEVPRYADGGVVRGGGAGGAGGHTGVYGIVVRGGSPFGREDRY</sequence>
<dbReference type="Proteomes" id="UP000222191">
    <property type="component" value="Segment"/>
</dbReference>
<gene>
    <name evidence="2" type="ORF">SEA_FORTUNATO_87</name>
</gene>
<evidence type="ECO:0000313" key="3">
    <source>
        <dbReference type="Proteomes" id="UP000222191"/>
    </source>
</evidence>
<dbReference type="EMBL" id="KX589269">
    <property type="protein sequence ID" value="AOT27318.1"/>
    <property type="molecule type" value="Genomic_DNA"/>
</dbReference>
<evidence type="ECO:0000313" key="2">
    <source>
        <dbReference type="EMBL" id="AOT27318.1"/>
    </source>
</evidence>
<keyword evidence="3" id="KW-1185">Reference proteome</keyword>
<feature type="region of interest" description="Disordered" evidence="1">
    <location>
        <begin position="1"/>
        <end position="27"/>
    </location>
</feature>
<evidence type="ECO:0000256" key="1">
    <source>
        <dbReference type="SAM" id="MobiDB-lite"/>
    </source>
</evidence>
<protein>
    <submittedName>
        <fullName evidence="2">Uncharacterized protein</fullName>
    </submittedName>
</protein>
<accession>A0A1D8EYK5</accession>
<organism evidence="2 3">
    <name type="scientific">Mycobacterium phage Fortunato</name>
    <dbReference type="NCBI Taxonomy" id="1882439"/>
    <lineage>
        <taxon>Viruses</taxon>
        <taxon>Duplodnaviria</taxon>
        <taxon>Heunggongvirae</taxon>
        <taxon>Uroviricota</taxon>
        <taxon>Caudoviricetes</taxon>
        <taxon>Bclasvirinae</taxon>
        <taxon>Coopervirus</taxon>
        <taxon>Coopervirus fortunato</taxon>
    </lineage>
</organism>
<name>A0A1D8EYK5_9CAUD</name>